<keyword evidence="2" id="KW-1185">Reference proteome</keyword>
<evidence type="ECO:0000313" key="2">
    <source>
        <dbReference type="Proteomes" id="UP000635565"/>
    </source>
</evidence>
<accession>A0ABQ3VXL8</accession>
<dbReference type="EMBL" id="BNJJ01000045">
    <property type="protein sequence ID" value="GHO89791.1"/>
    <property type="molecule type" value="Genomic_DNA"/>
</dbReference>
<evidence type="ECO:0008006" key="3">
    <source>
        <dbReference type="Google" id="ProtNLM"/>
    </source>
</evidence>
<sequence>MKNTTKKLSNWQPIPLLKQESLYIGIDIGKERHVAGFVSLTLLERHQRFEACPALAFENSRDGFHTLGERIRALAPFEHCFALLEKTGHYHKALVQYLQELDNAKSRSLPNSTRFTPCCTHSVHTHKEEAFFAFAL</sequence>
<evidence type="ECO:0000313" key="1">
    <source>
        <dbReference type="EMBL" id="GHO89791.1"/>
    </source>
</evidence>
<name>A0ABQ3VXL8_9CHLR</name>
<reference evidence="1 2" key="1">
    <citation type="journal article" date="2021" name="Int. J. Syst. Evol. Microbiol.">
        <title>Reticulibacter mediterranei gen. nov., sp. nov., within the new family Reticulibacteraceae fam. nov., and Ktedonospora formicarum gen. nov., sp. nov., Ktedonobacter robiniae sp. nov., Dictyobacter formicarum sp. nov. and Dictyobacter arantiisoli sp. nov., belonging to the class Ktedonobacteria.</title>
        <authorList>
            <person name="Yabe S."/>
            <person name="Zheng Y."/>
            <person name="Wang C.M."/>
            <person name="Sakai Y."/>
            <person name="Abe K."/>
            <person name="Yokota A."/>
            <person name="Donadio S."/>
            <person name="Cavaletti L."/>
            <person name="Monciardini P."/>
        </authorList>
    </citation>
    <scope>NUCLEOTIDE SEQUENCE [LARGE SCALE GENOMIC DNA]</scope>
    <source>
        <strain evidence="1 2">SOSP1-9</strain>
    </source>
</reference>
<organism evidence="1 2">
    <name type="scientific">Dictyobacter formicarum</name>
    <dbReference type="NCBI Taxonomy" id="2778368"/>
    <lineage>
        <taxon>Bacteria</taxon>
        <taxon>Bacillati</taxon>
        <taxon>Chloroflexota</taxon>
        <taxon>Ktedonobacteria</taxon>
        <taxon>Ktedonobacterales</taxon>
        <taxon>Dictyobacteraceae</taxon>
        <taxon>Dictyobacter</taxon>
    </lineage>
</organism>
<gene>
    <name evidence="1" type="ORF">KSZ_77970</name>
</gene>
<dbReference type="RefSeq" id="WP_201367347.1">
    <property type="nucleotide sequence ID" value="NZ_BNJJ01000045.1"/>
</dbReference>
<proteinExistence type="predicted"/>
<dbReference type="Proteomes" id="UP000635565">
    <property type="component" value="Unassembled WGS sequence"/>
</dbReference>
<protein>
    <recommendedName>
        <fullName evidence="3">Transposase IS111A/IS1328/IS1533 N-terminal domain-containing protein</fullName>
    </recommendedName>
</protein>
<comment type="caution">
    <text evidence="1">The sequence shown here is derived from an EMBL/GenBank/DDBJ whole genome shotgun (WGS) entry which is preliminary data.</text>
</comment>